<organism evidence="2 3">
    <name type="scientific">Phytophthora infestans</name>
    <name type="common">Potato late blight agent</name>
    <name type="synonym">Botrytis infestans</name>
    <dbReference type="NCBI Taxonomy" id="4787"/>
    <lineage>
        <taxon>Eukaryota</taxon>
        <taxon>Sar</taxon>
        <taxon>Stramenopiles</taxon>
        <taxon>Oomycota</taxon>
        <taxon>Peronosporomycetes</taxon>
        <taxon>Peronosporales</taxon>
        <taxon>Peronosporaceae</taxon>
        <taxon>Phytophthora</taxon>
    </lineage>
</organism>
<dbReference type="EMBL" id="JAACNO010001921">
    <property type="protein sequence ID" value="KAF4136629.1"/>
    <property type="molecule type" value="Genomic_DNA"/>
</dbReference>
<proteinExistence type="predicted"/>
<evidence type="ECO:0000313" key="3">
    <source>
        <dbReference type="Proteomes" id="UP000704712"/>
    </source>
</evidence>
<evidence type="ECO:0000313" key="2">
    <source>
        <dbReference type="EMBL" id="KAF4136629.1"/>
    </source>
</evidence>
<sequence>MGWMAVSNAEAIAVAPSSSVLVVFAASPPPVAAVRLTSSNLPAPADVEAADLVGTAVSLPLPVDTSVAGSEAGCRSGATGCCVVAAVGYCAGCREIVVPIVVVSCCACTHGCIERVTAPVVIVGITIVFVLAMRWVVAVLPI</sequence>
<gene>
    <name evidence="2" type="ORF">GN958_ATG14180</name>
</gene>
<evidence type="ECO:0008006" key="4">
    <source>
        <dbReference type="Google" id="ProtNLM"/>
    </source>
</evidence>
<keyword evidence="1" id="KW-1133">Transmembrane helix</keyword>
<comment type="caution">
    <text evidence="2">The sequence shown here is derived from an EMBL/GenBank/DDBJ whole genome shotgun (WGS) entry which is preliminary data.</text>
</comment>
<accession>A0A8S9UBF9</accession>
<name>A0A8S9UBF9_PHYIN</name>
<keyword evidence="1" id="KW-0812">Transmembrane</keyword>
<protein>
    <recommendedName>
        <fullName evidence="4">Transmembrane protein</fullName>
    </recommendedName>
</protein>
<keyword evidence="1" id="KW-0472">Membrane</keyword>
<feature type="transmembrane region" description="Helical" evidence="1">
    <location>
        <begin position="116"/>
        <end position="137"/>
    </location>
</feature>
<dbReference type="Proteomes" id="UP000704712">
    <property type="component" value="Unassembled WGS sequence"/>
</dbReference>
<reference evidence="2" key="1">
    <citation type="submission" date="2020-03" db="EMBL/GenBank/DDBJ databases">
        <title>Hybrid Assembly of Korean Phytophthora infestans isolates.</title>
        <authorList>
            <person name="Prokchorchik M."/>
            <person name="Lee Y."/>
            <person name="Seo J."/>
            <person name="Cho J.-H."/>
            <person name="Park Y.-E."/>
            <person name="Jang D.-C."/>
            <person name="Im J.-S."/>
            <person name="Choi J.-G."/>
            <person name="Park H.-J."/>
            <person name="Lee G.-B."/>
            <person name="Lee Y.-G."/>
            <person name="Hong S.-Y."/>
            <person name="Cho K."/>
            <person name="Sohn K.H."/>
        </authorList>
    </citation>
    <scope>NUCLEOTIDE SEQUENCE</scope>
    <source>
        <strain evidence="2">KR_2_A2</strain>
    </source>
</reference>
<dbReference type="AlphaFoldDB" id="A0A8S9UBF9"/>
<evidence type="ECO:0000256" key="1">
    <source>
        <dbReference type="SAM" id="Phobius"/>
    </source>
</evidence>